<comment type="cofactor">
    <cofactor evidence="1">
        <name>Mg(2+)</name>
        <dbReference type="ChEBI" id="CHEBI:18420"/>
    </cofactor>
</comment>
<name>A0A0G1Q5B6_9BACT</name>
<keyword evidence="2 5" id="KW-0378">Hydrolase</keyword>
<evidence type="ECO:0000256" key="3">
    <source>
        <dbReference type="ARBA" id="ARBA00022842"/>
    </source>
</evidence>
<dbReference type="PANTHER" id="PTHR43046">
    <property type="entry name" value="GDP-MANNOSE MANNOSYL HYDROLASE"/>
    <property type="match status" value="1"/>
</dbReference>
<organism evidence="5 6">
    <name type="scientific">Candidatus Woesebacteria bacterium GW2011_GWE1_45_18</name>
    <dbReference type="NCBI Taxonomy" id="1618598"/>
    <lineage>
        <taxon>Bacteria</taxon>
        <taxon>Candidatus Woeseibacteriota</taxon>
    </lineage>
</organism>
<dbReference type="InterPro" id="IPR020084">
    <property type="entry name" value="NUDIX_hydrolase_CS"/>
</dbReference>
<reference evidence="5 6" key="1">
    <citation type="journal article" date="2015" name="Nature">
        <title>rRNA introns, odd ribosomes, and small enigmatic genomes across a large radiation of phyla.</title>
        <authorList>
            <person name="Brown C.T."/>
            <person name="Hug L.A."/>
            <person name="Thomas B.C."/>
            <person name="Sharon I."/>
            <person name="Castelle C.J."/>
            <person name="Singh A."/>
            <person name="Wilkins M.J."/>
            <person name="Williams K.H."/>
            <person name="Banfield J.F."/>
        </authorList>
    </citation>
    <scope>NUCLEOTIDE SEQUENCE [LARGE SCALE GENOMIC DNA]</scope>
</reference>
<evidence type="ECO:0000256" key="1">
    <source>
        <dbReference type="ARBA" id="ARBA00001946"/>
    </source>
</evidence>
<proteinExistence type="predicted"/>
<evidence type="ECO:0000313" key="6">
    <source>
        <dbReference type="Proteomes" id="UP000034086"/>
    </source>
</evidence>
<dbReference type="EMBL" id="LCKQ01000009">
    <property type="protein sequence ID" value="KKU03840.1"/>
    <property type="molecule type" value="Genomic_DNA"/>
</dbReference>
<dbReference type="InterPro" id="IPR000086">
    <property type="entry name" value="NUDIX_hydrolase_dom"/>
</dbReference>
<dbReference type="SUPFAM" id="SSF55811">
    <property type="entry name" value="Nudix"/>
    <property type="match status" value="1"/>
</dbReference>
<protein>
    <submittedName>
        <fullName evidence="5">NTP pyrophosphohydrolases including oxidative damage repair enzyme</fullName>
    </submittedName>
</protein>
<dbReference type="Proteomes" id="UP000034086">
    <property type="component" value="Unassembled WGS sequence"/>
</dbReference>
<accession>A0A0G1Q5B6</accession>
<evidence type="ECO:0000259" key="4">
    <source>
        <dbReference type="PROSITE" id="PS51462"/>
    </source>
</evidence>
<dbReference type="Gene3D" id="3.90.79.10">
    <property type="entry name" value="Nucleoside Triphosphate Pyrophosphohydrolase"/>
    <property type="match status" value="1"/>
</dbReference>
<comment type="caution">
    <text evidence="5">The sequence shown here is derived from an EMBL/GenBank/DDBJ whole genome shotgun (WGS) entry which is preliminary data.</text>
</comment>
<dbReference type="Pfam" id="PF00293">
    <property type="entry name" value="NUDIX"/>
    <property type="match status" value="1"/>
</dbReference>
<gene>
    <name evidence="5" type="ORF">UX03_C0009G0012</name>
</gene>
<feature type="domain" description="Nudix hydrolase" evidence="4">
    <location>
        <begin position="1"/>
        <end position="129"/>
    </location>
</feature>
<dbReference type="CDD" id="cd02883">
    <property type="entry name" value="NUDIX_Hydrolase"/>
    <property type="match status" value="1"/>
</dbReference>
<dbReference type="PROSITE" id="PS51462">
    <property type="entry name" value="NUDIX"/>
    <property type="match status" value="1"/>
</dbReference>
<evidence type="ECO:0000256" key="2">
    <source>
        <dbReference type="ARBA" id="ARBA00022801"/>
    </source>
</evidence>
<dbReference type="PROSITE" id="PS00893">
    <property type="entry name" value="NUDIX_BOX"/>
    <property type="match status" value="1"/>
</dbReference>
<evidence type="ECO:0000313" key="5">
    <source>
        <dbReference type="EMBL" id="KKU03840.1"/>
    </source>
</evidence>
<dbReference type="GO" id="GO:0016787">
    <property type="term" value="F:hydrolase activity"/>
    <property type="evidence" value="ECO:0007669"/>
    <property type="project" value="UniProtKB-KW"/>
</dbReference>
<keyword evidence="3" id="KW-0460">Magnesium</keyword>
<dbReference type="AlphaFoldDB" id="A0A0G1Q5B6"/>
<dbReference type="PANTHER" id="PTHR43046:SF12">
    <property type="entry name" value="GDP-MANNOSE MANNOSYL HYDROLASE"/>
    <property type="match status" value="1"/>
</dbReference>
<sequence length="132" mass="14653">MVAAVVILNFQGKILIMKRSPKKKIHPNLWGLPAGGAGNSESLEKTAIREALEETGLAITNLKRGPTLTVKIPGGAHEINYFLAKSDSLEVNLNKEHSEYKWVLPAEALNYQFGIPRQHVRKVLEKFGLLQI</sequence>
<dbReference type="InterPro" id="IPR015797">
    <property type="entry name" value="NUDIX_hydrolase-like_dom_sf"/>
</dbReference>